<sequence length="206" mass="21156">MVQPTEGYRMRRIGSSASLALGSIALVGVLLAGGCGQQRTESGASSQQDVTTSGTNLLPQEVLVGLEVVQKYFPEIDQQTTATENSTASGVPAATRMVIYEGGDGRRVTVSADQYSSPTSASSAFEQAIDKSEVVQGFVALPAPSDVGDKAFAGAVTQGDETHIGYGALAGEYVIGVTSAGHPATAENIGKLTDLTREAVEKAETA</sequence>
<comment type="caution">
    <text evidence="1">The sequence shown here is derived from an EMBL/GenBank/DDBJ whole genome shotgun (WGS) entry which is preliminary data.</text>
</comment>
<keyword evidence="2" id="KW-1185">Reference proteome</keyword>
<evidence type="ECO:0000313" key="2">
    <source>
        <dbReference type="Proteomes" id="UP001524501"/>
    </source>
</evidence>
<protein>
    <recommendedName>
        <fullName evidence="3">Lipoprotein</fullName>
    </recommendedName>
</protein>
<gene>
    <name evidence="1" type="ORF">NOF53_01325</name>
</gene>
<accession>A0ABT1Q6F6</accession>
<dbReference type="EMBL" id="JANFQF010000001">
    <property type="protein sequence ID" value="MCQ4117829.1"/>
    <property type="molecule type" value="Genomic_DNA"/>
</dbReference>
<evidence type="ECO:0000313" key="1">
    <source>
        <dbReference type="EMBL" id="MCQ4117829.1"/>
    </source>
</evidence>
<reference evidence="1 2" key="1">
    <citation type="submission" date="2022-07" db="EMBL/GenBank/DDBJ databases">
        <title>Degradation activity of malathion, p-nitrophenol and potential low-temperature adaptation strategy of Rhodococcus sp. FXJ9.536.</title>
        <authorList>
            <person name="Huang J."/>
            <person name="Huang Y."/>
        </authorList>
    </citation>
    <scope>NUCLEOTIDE SEQUENCE [LARGE SCALE GENOMIC DNA]</scope>
    <source>
        <strain evidence="1 2">FXJ9.536</strain>
    </source>
</reference>
<dbReference type="Proteomes" id="UP001524501">
    <property type="component" value="Unassembled WGS sequence"/>
</dbReference>
<organism evidence="1 2">
    <name type="scientific">Rhodococcus tibetensis</name>
    <dbReference type="NCBI Taxonomy" id="2965064"/>
    <lineage>
        <taxon>Bacteria</taxon>
        <taxon>Bacillati</taxon>
        <taxon>Actinomycetota</taxon>
        <taxon>Actinomycetes</taxon>
        <taxon>Mycobacteriales</taxon>
        <taxon>Nocardiaceae</taxon>
        <taxon>Rhodococcus</taxon>
    </lineage>
</organism>
<evidence type="ECO:0008006" key="3">
    <source>
        <dbReference type="Google" id="ProtNLM"/>
    </source>
</evidence>
<name>A0ABT1Q6F6_9NOCA</name>
<proteinExistence type="predicted"/>
<dbReference type="RefSeq" id="WP_255965164.1">
    <property type="nucleotide sequence ID" value="NZ_JANFQF010000001.1"/>
</dbReference>